<evidence type="ECO:0000259" key="1">
    <source>
        <dbReference type="Pfam" id="PF10552"/>
    </source>
</evidence>
<keyword evidence="3" id="KW-1185">Reference proteome</keyword>
<feature type="domain" description="ORF6C" evidence="1">
    <location>
        <begin position="113"/>
        <end position="224"/>
    </location>
</feature>
<comment type="caution">
    <text evidence="2">The sequence shown here is derived from an EMBL/GenBank/DDBJ whole genome shotgun (WGS) entry which is preliminary data.</text>
</comment>
<organism evidence="2 3">
    <name type="scientific">Virgibacillus dokdonensis</name>
    <dbReference type="NCBI Taxonomy" id="302167"/>
    <lineage>
        <taxon>Bacteria</taxon>
        <taxon>Bacillati</taxon>
        <taxon>Bacillota</taxon>
        <taxon>Bacilli</taxon>
        <taxon>Bacillales</taxon>
        <taxon>Bacillaceae</taxon>
        <taxon>Virgibacillus</taxon>
    </lineage>
</organism>
<evidence type="ECO:0000313" key="3">
    <source>
        <dbReference type="Proteomes" id="UP001356080"/>
    </source>
</evidence>
<dbReference type="Pfam" id="PF10552">
    <property type="entry name" value="ORF6C"/>
    <property type="match status" value="1"/>
</dbReference>
<name>A0ABU7VHF5_9BACI</name>
<dbReference type="InterPro" id="IPR018878">
    <property type="entry name" value="ORF6C_dom"/>
</dbReference>
<proteinExistence type="predicted"/>
<protein>
    <submittedName>
        <fullName evidence="2">ORF6C domain-containing protein</fullName>
    </submittedName>
</protein>
<dbReference type="EMBL" id="JAZHPM010000026">
    <property type="protein sequence ID" value="MEF2293104.1"/>
    <property type="molecule type" value="Genomic_DNA"/>
</dbReference>
<evidence type="ECO:0000313" key="2">
    <source>
        <dbReference type="EMBL" id="MEF2293104.1"/>
    </source>
</evidence>
<gene>
    <name evidence="2" type="ORF">V2W34_13975</name>
</gene>
<dbReference type="NCBIfam" id="TIGR02681">
    <property type="entry name" value="phage_pRha"/>
    <property type="match status" value="1"/>
</dbReference>
<sequence length="237" mass="28053">MNQLVFKNNNQAVTSSRNVARDFDKQHRHVLEAIDAIKRVAENWADLFFETTYIHEQNKQEYRQYLMNRDGFTLLVMGFTGKAAMKFKLDYMNAFNEMEKELQQPRVLSDKEQLMASLKLTLEASEAIEQHNERITSLEETMRIDGSEEFRIRKNANRKIMKVLGGKESPAYKELNRKVFSNFWRDFKDHFTIPRYGDLPKKQFDQGVRFIELWQPSTSLLLEIENANNQQTMQEVI</sequence>
<reference evidence="2 3" key="1">
    <citation type="submission" date="2024-01" db="EMBL/GenBank/DDBJ databases">
        <title>Survival strategy associated with biotechnological potential of Virgibacillus dokdonensis T4.6 isolated from salt-fermented shrimp paste.</title>
        <authorList>
            <person name="Doan T.V."/>
            <person name="Quach N.T."/>
            <person name="Phi Q.-T."/>
        </authorList>
    </citation>
    <scope>NUCLEOTIDE SEQUENCE [LARGE SCALE GENOMIC DNA]</scope>
    <source>
        <strain evidence="2 3">T4.6</strain>
    </source>
</reference>
<dbReference type="Proteomes" id="UP001356080">
    <property type="component" value="Unassembled WGS sequence"/>
</dbReference>
<dbReference type="RefSeq" id="WP_331805655.1">
    <property type="nucleotide sequence ID" value="NZ_JAZHPM010000026.1"/>
</dbReference>
<dbReference type="Pfam" id="PF09669">
    <property type="entry name" value="Phage_pRha"/>
    <property type="match status" value="1"/>
</dbReference>
<accession>A0ABU7VHF5</accession>
<dbReference type="InterPro" id="IPR014054">
    <property type="entry name" value="Phage_regulatory_Rha"/>
</dbReference>